<comment type="caution">
    <text evidence="3">The sequence shown here is derived from an EMBL/GenBank/DDBJ whole genome shotgun (WGS) entry which is preliminary data.</text>
</comment>
<dbReference type="AlphaFoldDB" id="A0A5B7HTL2"/>
<organism evidence="3 4">
    <name type="scientific">Portunus trituberculatus</name>
    <name type="common">Swimming crab</name>
    <name type="synonym">Neptunus trituberculatus</name>
    <dbReference type="NCBI Taxonomy" id="210409"/>
    <lineage>
        <taxon>Eukaryota</taxon>
        <taxon>Metazoa</taxon>
        <taxon>Ecdysozoa</taxon>
        <taxon>Arthropoda</taxon>
        <taxon>Crustacea</taxon>
        <taxon>Multicrustacea</taxon>
        <taxon>Malacostraca</taxon>
        <taxon>Eumalacostraca</taxon>
        <taxon>Eucarida</taxon>
        <taxon>Decapoda</taxon>
        <taxon>Pleocyemata</taxon>
        <taxon>Brachyura</taxon>
        <taxon>Eubrachyura</taxon>
        <taxon>Portunoidea</taxon>
        <taxon>Portunidae</taxon>
        <taxon>Portuninae</taxon>
        <taxon>Portunus</taxon>
    </lineage>
</organism>
<keyword evidence="4" id="KW-1185">Reference proteome</keyword>
<feature type="transmembrane region" description="Helical" evidence="2">
    <location>
        <begin position="59"/>
        <end position="77"/>
    </location>
</feature>
<reference evidence="3 4" key="1">
    <citation type="submission" date="2019-05" db="EMBL/GenBank/DDBJ databases">
        <title>Another draft genome of Portunus trituberculatus and its Hox gene families provides insights of decapod evolution.</title>
        <authorList>
            <person name="Jeong J.-H."/>
            <person name="Song I."/>
            <person name="Kim S."/>
            <person name="Choi T."/>
            <person name="Kim D."/>
            <person name="Ryu S."/>
            <person name="Kim W."/>
        </authorList>
    </citation>
    <scope>NUCLEOTIDE SEQUENCE [LARGE SCALE GENOMIC DNA]</scope>
    <source>
        <tissue evidence="3">Muscle</tissue>
    </source>
</reference>
<evidence type="ECO:0000256" key="1">
    <source>
        <dbReference type="SAM" id="MobiDB-lite"/>
    </source>
</evidence>
<dbReference type="EMBL" id="VSRR010036097">
    <property type="protein sequence ID" value="MPC73115.1"/>
    <property type="molecule type" value="Genomic_DNA"/>
</dbReference>
<feature type="region of interest" description="Disordered" evidence="1">
    <location>
        <begin position="1"/>
        <end position="40"/>
    </location>
</feature>
<feature type="compositionally biased region" description="Acidic residues" evidence="1">
    <location>
        <begin position="8"/>
        <end position="40"/>
    </location>
</feature>
<gene>
    <name evidence="3" type="ORF">E2C01_067434</name>
</gene>
<proteinExistence type="predicted"/>
<sequence length="97" mass="11150">MRPRAGKEEEDELDGVEEESEDEEEEKEEDGEEELEEEGGDCQVVLSVVKSRDQSRHDFVTEILKALVVISFIAFIFHSDPEGSNWRRLQACPLRGR</sequence>
<evidence type="ECO:0000313" key="4">
    <source>
        <dbReference type="Proteomes" id="UP000324222"/>
    </source>
</evidence>
<keyword evidence="2" id="KW-0812">Transmembrane</keyword>
<keyword evidence="2" id="KW-0472">Membrane</keyword>
<dbReference type="Proteomes" id="UP000324222">
    <property type="component" value="Unassembled WGS sequence"/>
</dbReference>
<name>A0A5B7HTL2_PORTR</name>
<accession>A0A5B7HTL2</accession>
<evidence type="ECO:0000256" key="2">
    <source>
        <dbReference type="SAM" id="Phobius"/>
    </source>
</evidence>
<protein>
    <submittedName>
        <fullName evidence="3">Uncharacterized protein</fullName>
    </submittedName>
</protein>
<keyword evidence="2" id="KW-1133">Transmembrane helix</keyword>
<evidence type="ECO:0000313" key="3">
    <source>
        <dbReference type="EMBL" id="MPC73115.1"/>
    </source>
</evidence>